<dbReference type="RefSeq" id="WP_015850573.1">
    <property type="nucleotide sequence ID" value="NC_012881.1"/>
</dbReference>
<dbReference type="InterPro" id="IPR013685">
    <property type="entry name" value="POTRA_FtsQ_type"/>
</dbReference>
<comment type="subcellular location">
    <subcellularLocation>
        <location evidence="1">Membrane</location>
    </subcellularLocation>
</comment>
<dbReference type="PANTHER" id="PTHR37820">
    <property type="entry name" value="CELL DIVISION PROTEIN DIVIB"/>
    <property type="match status" value="1"/>
</dbReference>
<dbReference type="HOGENOM" id="CLU_047677_3_1_7"/>
<proteinExistence type="predicted"/>
<keyword evidence="3" id="KW-0132">Cell division</keyword>
<evidence type="ECO:0000256" key="2">
    <source>
        <dbReference type="ARBA" id="ARBA00022475"/>
    </source>
</evidence>
<dbReference type="GO" id="GO:0051301">
    <property type="term" value="P:cell division"/>
    <property type="evidence" value="ECO:0007669"/>
    <property type="project" value="UniProtKB-KW"/>
</dbReference>
<evidence type="ECO:0000256" key="8">
    <source>
        <dbReference type="SAM" id="Phobius"/>
    </source>
</evidence>
<dbReference type="InterPro" id="IPR005548">
    <property type="entry name" value="Cell_div_FtsQ/DivIB_C"/>
</dbReference>
<evidence type="ECO:0000256" key="7">
    <source>
        <dbReference type="ARBA" id="ARBA00023306"/>
    </source>
</evidence>
<organism evidence="10 11">
    <name type="scientific">Maridesulfovibrio salexigens (strain ATCC 14822 / DSM 2638 / NCIMB 8403 / VKM B-1763)</name>
    <name type="common">Desulfovibrio salexigens</name>
    <dbReference type="NCBI Taxonomy" id="526222"/>
    <lineage>
        <taxon>Bacteria</taxon>
        <taxon>Pseudomonadati</taxon>
        <taxon>Thermodesulfobacteriota</taxon>
        <taxon>Desulfovibrionia</taxon>
        <taxon>Desulfovibrionales</taxon>
        <taxon>Desulfovibrionaceae</taxon>
        <taxon>Maridesulfovibrio</taxon>
    </lineage>
</organism>
<dbReference type="eggNOG" id="COG1589">
    <property type="taxonomic scope" value="Bacteria"/>
</dbReference>
<dbReference type="EMBL" id="CP001649">
    <property type="protein sequence ID" value="ACS78754.1"/>
    <property type="molecule type" value="Genomic_DNA"/>
</dbReference>
<dbReference type="Proteomes" id="UP000002601">
    <property type="component" value="Chromosome"/>
</dbReference>
<feature type="domain" description="POTRA" evidence="9">
    <location>
        <begin position="77"/>
        <end position="145"/>
    </location>
</feature>
<dbReference type="PANTHER" id="PTHR37820:SF1">
    <property type="entry name" value="CELL DIVISION PROTEIN FTSQ"/>
    <property type="match status" value="1"/>
</dbReference>
<dbReference type="Gene3D" id="3.10.20.310">
    <property type="entry name" value="membrane protein fhac"/>
    <property type="match status" value="1"/>
</dbReference>
<evidence type="ECO:0000313" key="11">
    <source>
        <dbReference type="Proteomes" id="UP000002601"/>
    </source>
</evidence>
<evidence type="ECO:0000256" key="4">
    <source>
        <dbReference type="ARBA" id="ARBA00022692"/>
    </source>
</evidence>
<dbReference type="AlphaFoldDB" id="C6BYG3"/>
<dbReference type="Pfam" id="PF08478">
    <property type="entry name" value="POTRA_1"/>
    <property type="match status" value="1"/>
</dbReference>
<evidence type="ECO:0000256" key="1">
    <source>
        <dbReference type="ARBA" id="ARBA00004370"/>
    </source>
</evidence>
<dbReference type="STRING" id="526222.Desal_0688"/>
<dbReference type="PROSITE" id="PS51779">
    <property type="entry name" value="POTRA"/>
    <property type="match status" value="1"/>
</dbReference>
<keyword evidence="2" id="KW-1003">Cell membrane</keyword>
<dbReference type="InterPro" id="IPR034746">
    <property type="entry name" value="POTRA"/>
</dbReference>
<dbReference type="KEGG" id="dsa:Desal_0688"/>
<keyword evidence="5 8" id="KW-1133">Transmembrane helix</keyword>
<reference evidence="10 11" key="1">
    <citation type="submission" date="2009-06" db="EMBL/GenBank/DDBJ databases">
        <title>Complete sequence of Desulfovibrio salexigens DSM 2638.</title>
        <authorList>
            <consortium name="US DOE Joint Genome Institute"/>
            <person name="Lucas S."/>
            <person name="Copeland A."/>
            <person name="Lapidus A."/>
            <person name="Glavina del Rio T."/>
            <person name="Tice H."/>
            <person name="Bruce D."/>
            <person name="Goodwin L."/>
            <person name="Pitluck S."/>
            <person name="Munk A.C."/>
            <person name="Brettin T."/>
            <person name="Detter J.C."/>
            <person name="Han C."/>
            <person name="Tapia R."/>
            <person name="Larimer F."/>
            <person name="Land M."/>
            <person name="Hauser L."/>
            <person name="Kyrpides N."/>
            <person name="Anderson I."/>
            <person name="Wall J.D."/>
            <person name="Arkin A.P."/>
            <person name="Dehal P."/>
            <person name="Chivian D."/>
            <person name="Giles B."/>
            <person name="Hazen T.C."/>
        </authorList>
    </citation>
    <scope>NUCLEOTIDE SEQUENCE [LARGE SCALE GENOMIC DNA]</scope>
    <source>
        <strain evidence="11">ATCC 14822 / DSM 2638 / NCIMB 8403 / VKM B-1763</strain>
    </source>
</reference>
<evidence type="ECO:0000259" key="9">
    <source>
        <dbReference type="PROSITE" id="PS51779"/>
    </source>
</evidence>
<keyword evidence="4 8" id="KW-0812">Transmembrane</keyword>
<protein>
    <submittedName>
        <fullName evidence="10">Polypeptide-transport-associated domain protein FtsQ-type</fullName>
    </submittedName>
</protein>
<evidence type="ECO:0000256" key="3">
    <source>
        <dbReference type="ARBA" id="ARBA00022618"/>
    </source>
</evidence>
<dbReference type="Pfam" id="PF03799">
    <property type="entry name" value="FtsQ_DivIB_C"/>
    <property type="match status" value="1"/>
</dbReference>
<evidence type="ECO:0000313" key="10">
    <source>
        <dbReference type="EMBL" id="ACS78754.1"/>
    </source>
</evidence>
<evidence type="ECO:0000256" key="6">
    <source>
        <dbReference type="ARBA" id="ARBA00023136"/>
    </source>
</evidence>
<dbReference type="GO" id="GO:0005886">
    <property type="term" value="C:plasma membrane"/>
    <property type="evidence" value="ECO:0007669"/>
    <property type="project" value="TreeGrafter"/>
</dbReference>
<sequence>MSVAGLNKNRLNLSKSGKKKASRNKTKKRKSTSQPIGGIFAALVRKICISGACLLVLAMVGIGCLAGYRWVTALPYFALQDIKVSGNHRLSYGEILNIADVNLNKNSLAVNISEVESRLSDNLWIKSAAVRRQLPAKMQIHIREKKPRFMVRHNDALYYCDSNGELIAPVAPGKFSSLPFLNIESEAMDKADILPEFMNMLSKRELPFDPGQIAWIDIKGGNRMEIFMDRLGLTVLLGLDNWQEQLSHLNTVWKDLKNRGEFRDVAVISTGKNRVWVEKRSSGK</sequence>
<dbReference type="InterPro" id="IPR050487">
    <property type="entry name" value="FtsQ_DivIB"/>
</dbReference>
<keyword evidence="7" id="KW-0131">Cell cycle</keyword>
<evidence type="ECO:0000256" key="5">
    <source>
        <dbReference type="ARBA" id="ARBA00022989"/>
    </source>
</evidence>
<dbReference type="OrthoDB" id="5470105at2"/>
<accession>C6BYG3</accession>
<keyword evidence="6 8" id="KW-0472">Membrane</keyword>
<name>C6BYG3_MARSD</name>
<keyword evidence="11" id="KW-1185">Reference proteome</keyword>
<feature type="transmembrane region" description="Helical" evidence="8">
    <location>
        <begin position="47"/>
        <end position="71"/>
    </location>
</feature>
<gene>
    <name evidence="10" type="ordered locus">Desal_0688</name>
</gene>